<keyword evidence="2" id="KW-1185">Reference proteome</keyword>
<sequence length="60" mass="7462">MKTPLHNEFQKLSHEDERRYRLLMEVVRSIHESKKKQSFLQALERRWRLRKQGVEAAKWK</sequence>
<comment type="caution">
    <text evidence="1">The sequence shown here is derived from an EMBL/GenBank/DDBJ whole genome shotgun (WGS) entry which is preliminary data.</text>
</comment>
<accession>A0ABV8S7E7</accession>
<evidence type="ECO:0000313" key="1">
    <source>
        <dbReference type="EMBL" id="MFC4303265.1"/>
    </source>
</evidence>
<gene>
    <name evidence="1" type="ORF">ACFO1S_07345</name>
</gene>
<dbReference type="RefSeq" id="WP_204604096.1">
    <property type="nucleotide sequence ID" value="NZ_JBHSED010000011.1"/>
</dbReference>
<protein>
    <recommendedName>
        <fullName evidence="3">IDEAL domain-containing protein</fullName>
    </recommendedName>
</protein>
<dbReference type="EMBL" id="JBHSED010000011">
    <property type="protein sequence ID" value="MFC4303265.1"/>
    <property type="molecule type" value="Genomic_DNA"/>
</dbReference>
<name>A0ABV8S7E7_9BACL</name>
<proteinExistence type="predicted"/>
<evidence type="ECO:0000313" key="2">
    <source>
        <dbReference type="Proteomes" id="UP001595755"/>
    </source>
</evidence>
<dbReference type="Proteomes" id="UP001595755">
    <property type="component" value="Unassembled WGS sequence"/>
</dbReference>
<evidence type="ECO:0008006" key="3">
    <source>
        <dbReference type="Google" id="ProtNLM"/>
    </source>
</evidence>
<organism evidence="1 2">
    <name type="scientific">Cohnella boryungensis</name>
    <dbReference type="NCBI Taxonomy" id="768479"/>
    <lineage>
        <taxon>Bacteria</taxon>
        <taxon>Bacillati</taxon>
        <taxon>Bacillota</taxon>
        <taxon>Bacilli</taxon>
        <taxon>Bacillales</taxon>
        <taxon>Paenibacillaceae</taxon>
        <taxon>Cohnella</taxon>
    </lineage>
</organism>
<reference evidence="2" key="1">
    <citation type="journal article" date="2019" name="Int. J. Syst. Evol. Microbiol.">
        <title>The Global Catalogue of Microorganisms (GCM) 10K type strain sequencing project: providing services to taxonomists for standard genome sequencing and annotation.</title>
        <authorList>
            <consortium name="The Broad Institute Genomics Platform"/>
            <consortium name="The Broad Institute Genome Sequencing Center for Infectious Disease"/>
            <person name="Wu L."/>
            <person name="Ma J."/>
        </authorList>
    </citation>
    <scope>NUCLEOTIDE SEQUENCE [LARGE SCALE GENOMIC DNA]</scope>
    <source>
        <strain evidence="2">CGMCC 4.1641</strain>
    </source>
</reference>